<feature type="transmembrane region" description="Helical" evidence="7">
    <location>
        <begin position="210"/>
        <end position="233"/>
    </location>
</feature>
<comment type="similarity">
    <text evidence="7">Belongs to the binding-protein-dependent transport system permease family.</text>
</comment>
<reference evidence="10" key="1">
    <citation type="submission" date="2016-10" db="EMBL/GenBank/DDBJ databases">
        <authorList>
            <person name="Varghese N."/>
            <person name="Submissions S."/>
        </authorList>
    </citation>
    <scope>NUCLEOTIDE SEQUENCE [LARGE SCALE GENOMIC DNA]</scope>
    <source>
        <strain evidence="10">CGMCC 1.8711</strain>
    </source>
</reference>
<dbReference type="CDD" id="cd06261">
    <property type="entry name" value="TM_PBP2"/>
    <property type="match status" value="1"/>
</dbReference>
<feature type="transmembrane region" description="Helical" evidence="7">
    <location>
        <begin position="311"/>
        <end position="333"/>
    </location>
</feature>
<dbReference type="Gene3D" id="1.10.3720.10">
    <property type="entry name" value="MetI-like"/>
    <property type="match status" value="1"/>
</dbReference>
<evidence type="ECO:0000256" key="1">
    <source>
        <dbReference type="ARBA" id="ARBA00004651"/>
    </source>
</evidence>
<feature type="domain" description="ABC transmembrane type-1" evidence="8">
    <location>
        <begin position="118"/>
        <end position="328"/>
    </location>
</feature>
<feature type="transmembrane region" description="Helical" evidence="7">
    <location>
        <begin position="285"/>
        <end position="305"/>
    </location>
</feature>
<dbReference type="EMBL" id="FOYS01000004">
    <property type="protein sequence ID" value="SFR60789.1"/>
    <property type="molecule type" value="Genomic_DNA"/>
</dbReference>
<dbReference type="SUPFAM" id="SSF161098">
    <property type="entry name" value="MetI-like"/>
    <property type="match status" value="1"/>
</dbReference>
<dbReference type="AlphaFoldDB" id="A0A1I6I2A4"/>
<evidence type="ECO:0000256" key="6">
    <source>
        <dbReference type="ARBA" id="ARBA00023136"/>
    </source>
</evidence>
<evidence type="ECO:0000313" key="10">
    <source>
        <dbReference type="Proteomes" id="UP000243250"/>
    </source>
</evidence>
<keyword evidence="10" id="KW-1185">Reference proteome</keyword>
<dbReference type="InterPro" id="IPR000515">
    <property type="entry name" value="MetI-like"/>
</dbReference>
<protein>
    <submittedName>
        <fullName evidence="9">Carbohydrate ABC transporter membrane protein 1, CUT1 family (TC 3.A.1.1.-)</fullName>
    </submittedName>
</protein>
<feature type="transmembrane region" description="Helical" evidence="7">
    <location>
        <begin position="253"/>
        <end position="273"/>
    </location>
</feature>
<dbReference type="GO" id="GO:0055085">
    <property type="term" value="P:transmembrane transport"/>
    <property type="evidence" value="ECO:0007669"/>
    <property type="project" value="InterPro"/>
</dbReference>
<evidence type="ECO:0000256" key="4">
    <source>
        <dbReference type="ARBA" id="ARBA00022692"/>
    </source>
</evidence>
<feature type="transmembrane region" description="Helical" evidence="7">
    <location>
        <begin position="113"/>
        <end position="143"/>
    </location>
</feature>
<dbReference type="Proteomes" id="UP000243250">
    <property type="component" value="Unassembled WGS sequence"/>
</dbReference>
<dbReference type="GO" id="GO:0005886">
    <property type="term" value="C:plasma membrane"/>
    <property type="evidence" value="ECO:0007669"/>
    <property type="project" value="UniProtKB-SubCell"/>
</dbReference>
<keyword evidence="3" id="KW-1003">Cell membrane</keyword>
<organism evidence="9 10">
    <name type="scientific">Halogeometricum limi</name>
    <dbReference type="NCBI Taxonomy" id="555875"/>
    <lineage>
        <taxon>Archaea</taxon>
        <taxon>Methanobacteriati</taxon>
        <taxon>Methanobacteriota</taxon>
        <taxon>Stenosarchaea group</taxon>
        <taxon>Halobacteria</taxon>
        <taxon>Halobacteriales</taxon>
        <taxon>Haloferacaceae</taxon>
        <taxon>Halogeometricum</taxon>
    </lineage>
</organism>
<dbReference type="PANTHER" id="PTHR43005">
    <property type="entry name" value="BLR7065 PROTEIN"/>
    <property type="match status" value="1"/>
</dbReference>
<dbReference type="PANTHER" id="PTHR43005:SF1">
    <property type="entry name" value="SPERMIDINE_PUTRESCINE TRANSPORT SYSTEM PERMEASE PROTEIN"/>
    <property type="match status" value="1"/>
</dbReference>
<keyword evidence="5 7" id="KW-1133">Transmembrane helix</keyword>
<evidence type="ECO:0000313" key="9">
    <source>
        <dbReference type="EMBL" id="SFR60789.1"/>
    </source>
</evidence>
<evidence type="ECO:0000256" key="7">
    <source>
        <dbReference type="RuleBase" id="RU363032"/>
    </source>
</evidence>
<keyword evidence="6 7" id="KW-0472">Membrane</keyword>
<keyword evidence="4 7" id="KW-0812">Transmembrane</keyword>
<evidence type="ECO:0000256" key="5">
    <source>
        <dbReference type="ARBA" id="ARBA00022989"/>
    </source>
</evidence>
<sequence length="342" mass="37433">MATEQDSGDTLRDSSRSGPYVSAVRWMESLSETQFAYFLLSPALLILLVIALYPLIQTFGYSLYADQLTGSSRLGQFVGLENYVALFTGARDFALPSAFLPGFSSSFPFVTGIYSSALMVTLLFTAVSVLFETLLGFVQALVLDQDFRGRRWVRVAIIIPWAVPIVIQGMIWYLMFQPNIGFLVGSQGDPAFLNYLGLSYTPLRNTADSLFLIIVGDVWKTTAFMALLILAGLQSIDRSLYDVARVSGASNWQQFKMITFPLILPTVLVAMLFRTIGAMRVYGIIETMAGCTTVPSLSCLVVTTFNNSMYATSATVAFVTAGLIGIVVSVYIFKFADAEGGF</sequence>
<proteinExistence type="inferred from homology"/>
<evidence type="ECO:0000256" key="3">
    <source>
        <dbReference type="ARBA" id="ARBA00022475"/>
    </source>
</evidence>
<feature type="transmembrane region" description="Helical" evidence="7">
    <location>
        <begin position="155"/>
        <end position="174"/>
    </location>
</feature>
<dbReference type="Pfam" id="PF00528">
    <property type="entry name" value="BPD_transp_1"/>
    <property type="match status" value="1"/>
</dbReference>
<dbReference type="InterPro" id="IPR035906">
    <property type="entry name" value="MetI-like_sf"/>
</dbReference>
<evidence type="ECO:0000259" key="8">
    <source>
        <dbReference type="PROSITE" id="PS50928"/>
    </source>
</evidence>
<comment type="subcellular location">
    <subcellularLocation>
        <location evidence="1 7">Cell membrane</location>
        <topology evidence="1 7">Multi-pass membrane protein</topology>
    </subcellularLocation>
</comment>
<name>A0A1I6I2A4_9EURY</name>
<dbReference type="PROSITE" id="PS50928">
    <property type="entry name" value="ABC_TM1"/>
    <property type="match status" value="1"/>
</dbReference>
<dbReference type="STRING" id="555875.SAMN04488124_2719"/>
<evidence type="ECO:0000256" key="2">
    <source>
        <dbReference type="ARBA" id="ARBA00022448"/>
    </source>
</evidence>
<accession>A0A1I6I2A4</accession>
<keyword evidence="2 7" id="KW-0813">Transport</keyword>
<feature type="transmembrane region" description="Helical" evidence="7">
    <location>
        <begin position="35"/>
        <end position="56"/>
    </location>
</feature>
<gene>
    <name evidence="9" type="ORF">SAMN04488124_2719</name>
</gene>